<feature type="compositionally biased region" description="Low complexity" evidence="1">
    <location>
        <begin position="7"/>
        <end position="19"/>
    </location>
</feature>
<dbReference type="Pfam" id="PF00855">
    <property type="entry name" value="PWWP"/>
    <property type="match status" value="1"/>
</dbReference>
<feature type="region of interest" description="Disordered" evidence="1">
    <location>
        <begin position="185"/>
        <end position="207"/>
    </location>
</feature>
<dbReference type="SUPFAM" id="SSF63748">
    <property type="entry name" value="Tudor/PWWP/MBT"/>
    <property type="match status" value="1"/>
</dbReference>
<sequence>MAEDSGASLSSPLQQASSPNARSSGAADDTKISNKAAGAHIDTADDITAAAEKIEETGAKKRNGDTNEHVEGKSDEATGEDVEMTGTANLDDSEKKAEKELETNAGRAKGATPRTNGAPGSNKKVKRKSVGVPEHKTKLNKKKSMAAMVDYDCQPGEYYFARMKGFPKWPCIISDDEMLPEQMVRSRPVTARRPDGTYREDYGPGGSKAHERSFPIMFLHTNEFAWMQNKDLEPLDLDTIGVAPEKGKGKSLIKAYQVAAERNDLQHFKTVIEEHNRAIAEDQERREAKGKGKGKAKPKDAHTEESDSEIPVDEVADEIEFDEDEIDGKTKGKSKKRKKDAESDEETSKPVKTPKRPKKAVPTTKLKLSTPKTPNGIASSKSATKSTSKTKATKSKTPSSKKSKVKVDEDEDMEDAGESPKVEQKPLSMEELRRRREKEILYFRHKLQKGFLTRDQMPKEHEMDSMADLITKLENFADLEGSIIRVTKIHKVLRAIIKLSSIPRDDEFHFKKRSHNLLAVWNKILASEPEPPTAASGTDKDGLSTNGVGKDGKVDEKDEEDGAKSASEDEKGADSEKLVEPVADVDGGASDADNSAAKPEDNAEQETENITS</sequence>
<evidence type="ECO:0000256" key="1">
    <source>
        <dbReference type="SAM" id="MobiDB-lite"/>
    </source>
</evidence>
<feature type="compositionally biased region" description="Basic and acidic residues" evidence="1">
    <location>
        <begin position="550"/>
        <end position="579"/>
    </location>
</feature>
<feature type="compositionally biased region" description="Low complexity" evidence="1">
    <location>
        <begin position="362"/>
        <end position="390"/>
    </location>
</feature>
<feature type="compositionally biased region" description="Basic and acidic residues" evidence="1">
    <location>
        <begin position="418"/>
        <end position="430"/>
    </location>
</feature>
<feature type="compositionally biased region" description="Basic and acidic residues" evidence="1">
    <location>
        <begin position="192"/>
        <end position="207"/>
    </location>
</feature>
<keyword evidence="4" id="KW-1185">Reference proteome</keyword>
<gene>
    <name evidence="3" type="ORF">GP486_004033</name>
</gene>
<dbReference type="PROSITE" id="PS50812">
    <property type="entry name" value="PWWP"/>
    <property type="match status" value="1"/>
</dbReference>
<feature type="compositionally biased region" description="Acidic residues" evidence="1">
    <location>
        <begin position="306"/>
        <end position="326"/>
    </location>
</feature>
<evidence type="ECO:0000259" key="2">
    <source>
        <dbReference type="PROSITE" id="PS50812"/>
    </source>
</evidence>
<feature type="compositionally biased region" description="Acidic residues" evidence="1">
    <location>
        <begin position="408"/>
        <end position="417"/>
    </location>
</feature>
<dbReference type="InterPro" id="IPR000313">
    <property type="entry name" value="PWWP_dom"/>
</dbReference>
<feature type="region of interest" description="Disordered" evidence="1">
    <location>
        <begin position="276"/>
        <end position="430"/>
    </location>
</feature>
<feature type="domain" description="PWWP" evidence="2">
    <location>
        <begin position="155"/>
        <end position="238"/>
    </location>
</feature>
<feature type="compositionally biased region" description="Low complexity" evidence="1">
    <location>
        <begin position="582"/>
        <end position="597"/>
    </location>
</feature>
<feature type="region of interest" description="Disordered" evidence="1">
    <location>
        <begin position="1"/>
        <end position="143"/>
    </location>
</feature>
<accession>A0A9P8LBX4</accession>
<comment type="caution">
    <text evidence="3">The sequence shown here is derived from an EMBL/GenBank/DDBJ whole genome shotgun (WGS) entry which is preliminary data.</text>
</comment>
<organism evidence="3 4">
    <name type="scientific">Trichoglossum hirsutum</name>
    <dbReference type="NCBI Taxonomy" id="265104"/>
    <lineage>
        <taxon>Eukaryota</taxon>
        <taxon>Fungi</taxon>
        <taxon>Dikarya</taxon>
        <taxon>Ascomycota</taxon>
        <taxon>Pezizomycotina</taxon>
        <taxon>Geoglossomycetes</taxon>
        <taxon>Geoglossales</taxon>
        <taxon>Geoglossaceae</taxon>
        <taxon>Trichoglossum</taxon>
    </lineage>
</organism>
<evidence type="ECO:0000313" key="3">
    <source>
        <dbReference type="EMBL" id="KAH0559452.1"/>
    </source>
</evidence>
<dbReference type="AlphaFoldDB" id="A0A9P8LBX4"/>
<feature type="compositionally biased region" description="Acidic residues" evidence="1">
    <location>
        <begin position="602"/>
        <end position="612"/>
    </location>
</feature>
<name>A0A9P8LBX4_9PEZI</name>
<dbReference type="Proteomes" id="UP000750711">
    <property type="component" value="Unassembled WGS sequence"/>
</dbReference>
<proteinExistence type="predicted"/>
<reference evidence="3" key="1">
    <citation type="submission" date="2021-03" db="EMBL/GenBank/DDBJ databases">
        <title>Comparative genomics and phylogenomic investigation of the class Geoglossomycetes provide insights into ecological specialization and systematics.</title>
        <authorList>
            <person name="Melie T."/>
            <person name="Pirro S."/>
            <person name="Miller A.N."/>
            <person name="Quandt A."/>
        </authorList>
    </citation>
    <scope>NUCLEOTIDE SEQUENCE</scope>
    <source>
        <strain evidence="3">CAQ_001_2017</strain>
    </source>
</reference>
<feature type="compositionally biased region" description="Basic and acidic residues" evidence="1">
    <location>
        <begin position="92"/>
        <end position="102"/>
    </location>
</feature>
<dbReference type="SMART" id="SM00293">
    <property type="entry name" value="PWWP"/>
    <property type="match status" value="1"/>
</dbReference>
<dbReference type="Gene3D" id="2.30.30.140">
    <property type="match status" value="1"/>
</dbReference>
<feature type="compositionally biased region" description="Basic residues" evidence="1">
    <location>
        <begin position="391"/>
        <end position="404"/>
    </location>
</feature>
<dbReference type="EMBL" id="JAGHQM010000593">
    <property type="protein sequence ID" value="KAH0559452.1"/>
    <property type="molecule type" value="Genomic_DNA"/>
</dbReference>
<evidence type="ECO:0000313" key="4">
    <source>
        <dbReference type="Proteomes" id="UP000750711"/>
    </source>
</evidence>
<protein>
    <recommendedName>
        <fullName evidence="2">PWWP domain-containing protein</fullName>
    </recommendedName>
</protein>
<feature type="compositionally biased region" description="Low complexity" evidence="1">
    <location>
        <begin position="36"/>
        <end position="51"/>
    </location>
</feature>
<feature type="region of interest" description="Disordered" evidence="1">
    <location>
        <begin position="528"/>
        <end position="612"/>
    </location>
</feature>
<feature type="compositionally biased region" description="Basic and acidic residues" evidence="1">
    <location>
        <begin position="52"/>
        <end position="76"/>
    </location>
</feature>
<feature type="compositionally biased region" description="Basic and acidic residues" evidence="1">
    <location>
        <begin position="276"/>
        <end position="290"/>
    </location>
</feature>